<dbReference type="Gene3D" id="1.10.3210.10">
    <property type="entry name" value="Hypothetical protein af1432"/>
    <property type="match status" value="1"/>
</dbReference>
<protein>
    <submittedName>
        <fullName evidence="3">HD domain-containing protein</fullName>
    </submittedName>
</protein>
<dbReference type="InterPro" id="IPR037522">
    <property type="entry name" value="HD_GYP_dom"/>
</dbReference>
<dbReference type="EMBL" id="CP033433">
    <property type="protein sequence ID" value="AYQ71386.1"/>
    <property type="molecule type" value="Genomic_DNA"/>
</dbReference>
<keyword evidence="1" id="KW-1133">Transmembrane helix</keyword>
<gene>
    <name evidence="3" type="ORF">EAV92_01550</name>
</gene>
<dbReference type="CDD" id="cd00077">
    <property type="entry name" value="HDc"/>
    <property type="match status" value="1"/>
</dbReference>
<evidence type="ECO:0000256" key="1">
    <source>
        <dbReference type="SAM" id="Phobius"/>
    </source>
</evidence>
<dbReference type="InterPro" id="IPR052020">
    <property type="entry name" value="Cyclic_di-GMP/3'3'-cGAMP_PDE"/>
</dbReference>
<accession>A0A3G3JT40</accession>
<evidence type="ECO:0000259" key="2">
    <source>
        <dbReference type="PROSITE" id="PS51832"/>
    </source>
</evidence>
<dbReference type="PANTHER" id="PTHR45228">
    <property type="entry name" value="CYCLIC DI-GMP PHOSPHODIESTERASE TM_0186-RELATED"/>
    <property type="match status" value="1"/>
</dbReference>
<keyword evidence="1" id="KW-0812">Transmembrane</keyword>
<dbReference type="PROSITE" id="PS51832">
    <property type="entry name" value="HD_GYP"/>
    <property type="match status" value="1"/>
</dbReference>
<organism evidence="3 4">
    <name type="scientific">Cohnella candidum</name>
    <dbReference type="NCBI Taxonomy" id="2674991"/>
    <lineage>
        <taxon>Bacteria</taxon>
        <taxon>Bacillati</taxon>
        <taxon>Bacillota</taxon>
        <taxon>Bacilli</taxon>
        <taxon>Bacillales</taxon>
        <taxon>Paenibacillaceae</taxon>
        <taxon>Cohnella</taxon>
    </lineage>
</organism>
<feature type="domain" description="HD-GYP" evidence="2">
    <location>
        <begin position="376"/>
        <end position="571"/>
    </location>
</feature>
<sequence length="634" mass="70850">MSVNISRFIDRGEQWALQLRQYFMEHFTLAVLLFIVVCVLCLAGFWIGMTRGKQYRKDLQKVTELLGNLDVSKGLEKNLTIFLEMASEFVLARTYTFYVKDAKNGCYVLKAVRHQSVDFGKVKPSYSGLTGYQKESYQPPVTLPLDALPRRTGIVKEGEVPLLSIPLKSGTGVIRIAPLRSASAKAKRGLSAFATYLEKLVDMLMESEMLKMQAEISHHSVQALKTISDVTSDHKTTVSIMLETFLRATSGRSAVFLLEKLGFRQVQTAGLSANAAIKLQSVLSYNGFALPRGQEAIVVSRGEPDFIQLPSEFTENEVQSVVGVQLQTSIGTAMLLVGYEEKMNKEQLVRFGIDQLITVIKSMTTVLESQEPLRQLSSAHIQLFHSLARMLDDSSPYTVGYSEQMNRYSVVIAQQLGMEEDEIRDVGLAAYLSHIGVIGISNDLYQKEGKYTEIEFEKMKLHAEVGALMVGVTIGNPRVAEYIMHHHERMDGFGYPKGLKGEEIPLGARIIAVVQTFLAKINGRKSRDPLRFDQALHTLTAAAGTQLDPQVVTAFIQWFREKQKSPEVRGRSLGTCWEMCCTPESICEKCPAYHVPEVNCWEVEGNLCRNHGKSCDTCFVKTEYLTREYGNSAS</sequence>
<keyword evidence="1" id="KW-0472">Membrane</keyword>
<feature type="transmembrane region" description="Helical" evidence="1">
    <location>
        <begin position="27"/>
        <end position="47"/>
    </location>
</feature>
<dbReference type="AlphaFoldDB" id="A0A3G3JT40"/>
<dbReference type="SUPFAM" id="SSF109604">
    <property type="entry name" value="HD-domain/PDEase-like"/>
    <property type="match status" value="1"/>
</dbReference>
<name>A0A3G3JT40_9BACL</name>
<reference evidence="3 4" key="1">
    <citation type="submission" date="2018-10" db="EMBL/GenBank/DDBJ databases">
        <title>Genome Sequence of Cohnella sp.</title>
        <authorList>
            <person name="Srinivasan S."/>
            <person name="Kim M.K."/>
        </authorList>
    </citation>
    <scope>NUCLEOTIDE SEQUENCE [LARGE SCALE GENOMIC DNA]</scope>
    <source>
        <strain evidence="3 4">18JY8-7</strain>
    </source>
</reference>
<dbReference type="KEGG" id="coh:EAV92_01550"/>
<proteinExistence type="predicted"/>
<dbReference type="InterPro" id="IPR003607">
    <property type="entry name" value="HD/PDEase_dom"/>
</dbReference>
<dbReference type="Proteomes" id="UP000269097">
    <property type="component" value="Chromosome"/>
</dbReference>
<dbReference type="Pfam" id="PF13487">
    <property type="entry name" value="HD_5"/>
    <property type="match status" value="1"/>
</dbReference>
<evidence type="ECO:0000313" key="3">
    <source>
        <dbReference type="EMBL" id="AYQ71386.1"/>
    </source>
</evidence>
<keyword evidence="4" id="KW-1185">Reference proteome</keyword>
<evidence type="ECO:0000313" key="4">
    <source>
        <dbReference type="Proteomes" id="UP000269097"/>
    </source>
</evidence>